<proteinExistence type="predicted"/>
<dbReference type="PANTHER" id="PTHR35372">
    <property type="entry name" value="ATP BINDING PROTEIN-RELATED"/>
    <property type="match status" value="1"/>
</dbReference>
<evidence type="ECO:0000259" key="3">
    <source>
        <dbReference type="SMART" id="SM00943"/>
    </source>
</evidence>
<feature type="compositionally biased region" description="Acidic residues" evidence="2">
    <location>
        <begin position="163"/>
        <end position="173"/>
    </location>
</feature>
<evidence type="ECO:0000256" key="2">
    <source>
        <dbReference type="SAM" id="MobiDB-lite"/>
    </source>
</evidence>
<gene>
    <name evidence="4" type="ORF">KFL_001520260</name>
</gene>
<dbReference type="Proteomes" id="UP000054558">
    <property type="component" value="Unassembled WGS sequence"/>
</dbReference>
<evidence type="ECO:0000313" key="5">
    <source>
        <dbReference type="Proteomes" id="UP000054558"/>
    </source>
</evidence>
<dbReference type="SMART" id="SM00943">
    <property type="entry name" value="Prim-Pol"/>
    <property type="match status" value="1"/>
</dbReference>
<dbReference type="OrthoDB" id="2375545at2759"/>
<feature type="compositionally biased region" description="Polar residues" evidence="2">
    <location>
        <begin position="1"/>
        <end position="10"/>
    </location>
</feature>
<dbReference type="GO" id="GO:0016787">
    <property type="term" value="F:hydrolase activity"/>
    <property type="evidence" value="ECO:0007669"/>
    <property type="project" value="UniProtKB-KW"/>
</dbReference>
<dbReference type="InterPro" id="IPR051620">
    <property type="entry name" value="ORF904-like_C"/>
</dbReference>
<feature type="domain" description="DNA primase/polymerase bifunctional N-terminal" evidence="3">
    <location>
        <begin position="220"/>
        <end position="404"/>
    </location>
</feature>
<dbReference type="PANTHER" id="PTHR35372:SF2">
    <property type="entry name" value="SF3 HELICASE DOMAIN-CONTAINING PROTEIN"/>
    <property type="match status" value="1"/>
</dbReference>
<sequence>MPSSDRTTMDSGEGDLRTEENGNTSIEADSDGEDIEDVEFNREEESSDEETSQDRRFLDDSSQPPIAPVSEYARTDAELGQSDTESQVRFQGGRKRTKRVDDSDESAEPPPFRTGRRRVTMPSDSSSSSDEGVQAAGEATESSPEVRDQSATSSEWGDRPDYDDPTWDWDDEGDSEELREFFGVCRIDLGFERDWTELEQGPSPAVEAPISTIDPVLAAAHHFHSLGVVTVTHDLFVKKFSNGQVRKQPCNWASDKSWKEANLGNCLQEFAKPGRNSIAIVMEQSDIYALDVDVKDGGFEALERMVTENDVFPDDTPHVITGNGGLHLLFFLSKFEEAGLLNSSNGARIPYSGEAVGIDVRGRGGMLYTAPSSYKGLDGTRRSYEWKEEILPDRSNLRAVPDWLIRILNGSGEAPSGRGRMARDGDGAREPQGVPFGPPRPIEDPQLAPPAAVLERVKACVASTGDTASRFDRLKMGDSGPIYVFRVAGPRRCPYGNHHDGSNNFSVLVRKRDVLYCCNSSECQGVRPLLKIGELTRSEAVGGGEIRAFSAADASAINGLHKRFVDAWAFKGDVGGSKIVAEMYASCSSREISSTLDLLRGELVDFDFAQQLDADPDILNVKNGVLLLRTGELDVHRPQYMCSKIAETDFMAVIGDYYGTMSKDAVVTAPGQKASSKNAPTNHIYEPMGVPLAVTDETAEKEQVDLDLVLAMTGGGTIEARCLYSNNVEFAITHTPFVQTNYPPAVSATAIKGNVVRRVRAIPFSSTYVGANAFDPTNATHRLRDDHLKERMKEEESRRQILSWLARGSEEWYASADGLGSPP</sequence>
<protein>
    <recommendedName>
        <fullName evidence="3">DNA primase/polymerase bifunctional N-terminal domain-containing protein</fullName>
    </recommendedName>
</protein>
<dbReference type="SUPFAM" id="SSF56747">
    <property type="entry name" value="Prim-pol domain"/>
    <property type="match status" value="1"/>
</dbReference>
<feature type="region of interest" description="Disordered" evidence="2">
    <location>
        <begin position="414"/>
        <end position="445"/>
    </location>
</feature>
<name>A0A1Y1I4A0_KLENI</name>
<dbReference type="Pfam" id="PF08706">
    <property type="entry name" value="D5_N"/>
    <property type="match status" value="1"/>
</dbReference>
<keyword evidence="5" id="KW-1185">Reference proteome</keyword>
<accession>A0A1Y1I4A0</accession>
<reference evidence="4 5" key="1">
    <citation type="journal article" date="2014" name="Nat. Commun.">
        <title>Klebsormidium flaccidum genome reveals primary factors for plant terrestrial adaptation.</title>
        <authorList>
            <person name="Hori K."/>
            <person name="Maruyama F."/>
            <person name="Fujisawa T."/>
            <person name="Togashi T."/>
            <person name="Yamamoto N."/>
            <person name="Seo M."/>
            <person name="Sato S."/>
            <person name="Yamada T."/>
            <person name="Mori H."/>
            <person name="Tajima N."/>
            <person name="Moriyama T."/>
            <person name="Ikeuchi M."/>
            <person name="Watanabe M."/>
            <person name="Wada H."/>
            <person name="Kobayashi K."/>
            <person name="Saito M."/>
            <person name="Masuda T."/>
            <person name="Sasaki-Sekimoto Y."/>
            <person name="Mashiguchi K."/>
            <person name="Awai K."/>
            <person name="Shimojima M."/>
            <person name="Masuda S."/>
            <person name="Iwai M."/>
            <person name="Nobusawa T."/>
            <person name="Narise T."/>
            <person name="Kondo S."/>
            <person name="Saito H."/>
            <person name="Sato R."/>
            <person name="Murakawa M."/>
            <person name="Ihara Y."/>
            <person name="Oshima-Yamada Y."/>
            <person name="Ohtaka K."/>
            <person name="Satoh M."/>
            <person name="Sonobe K."/>
            <person name="Ishii M."/>
            <person name="Ohtani R."/>
            <person name="Kanamori-Sato M."/>
            <person name="Honoki R."/>
            <person name="Miyazaki D."/>
            <person name="Mochizuki H."/>
            <person name="Umetsu J."/>
            <person name="Higashi K."/>
            <person name="Shibata D."/>
            <person name="Kamiya Y."/>
            <person name="Sato N."/>
            <person name="Nakamura Y."/>
            <person name="Tabata S."/>
            <person name="Ida S."/>
            <person name="Kurokawa K."/>
            <person name="Ohta H."/>
        </authorList>
    </citation>
    <scope>NUCLEOTIDE SEQUENCE [LARGE SCALE GENOMIC DNA]</scope>
    <source>
        <strain evidence="4 5">NIES-2285</strain>
    </source>
</reference>
<dbReference type="Pfam" id="PF09250">
    <property type="entry name" value="Prim-Pol"/>
    <property type="match status" value="1"/>
</dbReference>
<dbReference type="InterPro" id="IPR014818">
    <property type="entry name" value="Phage/plasmid_primase_P4_C"/>
</dbReference>
<organism evidence="4 5">
    <name type="scientific">Klebsormidium nitens</name>
    <name type="common">Green alga</name>
    <name type="synonym">Ulothrix nitens</name>
    <dbReference type="NCBI Taxonomy" id="105231"/>
    <lineage>
        <taxon>Eukaryota</taxon>
        <taxon>Viridiplantae</taxon>
        <taxon>Streptophyta</taxon>
        <taxon>Klebsormidiophyceae</taxon>
        <taxon>Klebsormidiales</taxon>
        <taxon>Klebsormidiaceae</taxon>
        <taxon>Klebsormidium</taxon>
    </lineage>
</organism>
<dbReference type="InterPro" id="IPR015330">
    <property type="entry name" value="DNA_primase/pol_bifunc_N"/>
</dbReference>
<feature type="region of interest" description="Disordered" evidence="2">
    <location>
        <begin position="1"/>
        <end position="173"/>
    </location>
</feature>
<keyword evidence="1" id="KW-0378">Hydrolase</keyword>
<dbReference type="EMBL" id="DF237101">
    <property type="protein sequence ID" value="GAQ83556.1"/>
    <property type="molecule type" value="Genomic_DNA"/>
</dbReference>
<evidence type="ECO:0000256" key="1">
    <source>
        <dbReference type="ARBA" id="ARBA00022801"/>
    </source>
</evidence>
<evidence type="ECO:0000313" key="4">
    <source>
        <dbReference type="EMBL" id="GAQ83556.1"/>
    </source>
</evidence>
<feature type="compositionally biased region" description="Acidic residues" evidence="2">
    <location>
        <begin position="28"/>
        <end position="38"/>
    </location>
</feature>
<dbReference type="AlphaFoldDB" id="A0A1Y1I4A0"/>